<dbReference type="EMBL" id="MT141219">
    <property type="protein sequence ID" value="QJA56442.1"/>
    <property type="molecule type" value="Genomic_DNA"/>
</dbReference>
<protein>
    <submittedName>
        <fullName evidence="1">Putative head tail connector protein</fullName>
    </submittedName>
</protein>
<evidence type="ECO:0000313" key="1">
    <source>
        <dbReference type="EMBL" id="QJA56442.1"/>
    </source>
</evidence>
<organism evidence="1">
    <name type="scientific">viral metagenome</name>
    <dbReference type="NCBI Taxonomy" id="1070528"/>
    <lineage>
        <taxon>unclassified sequences</taxon>
        <taxon>metagenomes</taxon>
        <taxon>organismal metagenomes</taxon>
    </lineage>
</organism>
<name>A0A6M3IJ37_9ZZZZ</name>
<reference evidence="1" key="1">
    <citation type="submission" date="2020-03" db="EMBL/GenBank/DDBJ databases">
        <title>The deep terrestrial virosphere.</title>
        <authorList>
            <person name="Holmfeldt K."/>
            <person name="Nilsson E."/>
            <person name="Simone D."/>
            <person name="Lopez-Fernandez M."/>
            <person name="Wu X."/>
            <person name="de Brujin I."/>
            <person name="Lundin D."/>
            <person name="Andersson A."/>
            <person name="Bertilsson S."/>
            <person name="Dopson M."/>
        </authorList>
    </citation>
    <scope>NUCLEOTIDE SEQUENCE</scope>
    <source>
        <strain evidence="1">MM415B01842</strain>
    </source>
</reference>
<gene>
    <name evidence="1" type="ORF">MM415B01842_0001</name>
</gene>
<sequence>MANAYVGLTTLKAGIGAGISGTADDAILLSKLEAASRDIDRFCERRFYVESTTKYFDGDGTNLLLVPDLLSITTLQLDDDVDGLTWEETLSAAVPDYLLEPYNSWPKTRIRLHPMGTYAAFTAGPRTVAIAGSWGYGNGVSATPYTPNLTTTTEELDASETGVDVTDRTVLEVGDTLLIESEQMYVTAITAGAGNAGTLTVVRGVNGTTAATHTTAKAIAVYDYPSTIVEAALMQTARLYKRKDSAYSPEMGGVETGVLSVGRGLDPDVVEKLLPFVRHGLRMGSV</sequence>
<accession>A0A6M3IJ37</accession>
<dbReference type="AlphaFoldDB" id="A0A6M3IJ37"/>
<proteinExistence type="predicted"/>